<keyword evidence="1" id="KW-1133">Transmembrane helix</keyword>
<gene>
    <name evidence="2" type="ORF">MANES_04G069200</name>
</gene>
<accession>A0A2C9W0C7</accession>
<protein>
    <submittedName>
        <fullName evidence="2">Uncharacterized protein</fullName>
    </submittedName>
</protein>
<keyword evidence="1" id="KW-0812">Transmembrane</keyword>
<sequence>MKCLFLFLCVNLILLGISLIIFSFILSACLSRLFLAGYYWG</sequence>
<name>A0A2C9W0C7_MANES</name>
<dbReference type="AlphaFoldDB" id="A0A2C9W0C7"/>
<dbReference type="PROSITE" id="PS51257">
    <property type="entry name" value="PROKAR_LIPOPROTEIN"/>
    <property type="match status" value="1"/>
</dbReference>
<organism evidence="2">
    <name type="scientific">Manihot esculenta</name>
    <name type="common">Cassava</name>
    <name type="synonym">Jatropha manihot</name>
    <dbReference type="NCBI Taxonomy" id="3983"/>
    <lineage>
        <taxon>Eukaryota</taxon>
        <taxon>Viridiplantae</taxon>
        <taxon>Streptophyta</taxon>
        <taxon>Embryophyta</taxon>
        <taxon>Tracheophyta</taxon>
        <taxon>Spermatophyta</taxon>
        <taxon>Magnoliopsida</taxon>
        <taxon>eudicotyledons</taxon>
        <taxon>Gunneridae</taxon>
        <taxon>Pentapetalae</taxon>
        <taxon>rosids</taxon>
        <taxon>fabids</taxon>
        <taxon>Malpighiales</taxon>
        <taxon>Euphorbiaceae</taxon>
        <taxon>Crotonoideae</taxon>
        <taxon>Manihoteae</taxon>
        <taxon>Manihot</taxon>
    </lineage>
</organism>
<evidence type="ECO:0000256" key="1">
    <source>
        <dbReference type="SAM" id="Phobius"/>
    </source>
</evidence>
<reference evidence="2" key="1">
    <citation type="submission" date="2016-02" db="EMBL/GenBank/DDBJ databases">
        <title>WGS assembly of Manihot esculenta.</title>
        <authorList>
            <person name="Bredeson J.V."/>
            <person name="Prochnik S.E."/>
            <person name="Lyons J.B."/>
            <person name="Schmutz J."/>
            <person name="Grimwood J."/>
            <person name="Vrebalov J."/>
            <person name="Bart R.S."/>
            <person name="Amuge T."/>
            <person name="Ferguson M.E."/>
            <person name="Green R."/>
            <person name="Putnam N."/>
            <person name="Stites J."/>
            <person name="Rounsley S."/>
            <person name="Rokhsar D.S."/>
        </authorList>
    </citation>
    <scope>NUCLEOTIDE SEQUENCE [LARGE SCALE GENOMIC DNA]</scope>
    <source>
        <tissue evidence="2">Leaf</tissue>
    </source>
</reference>
<keyword evidence="1" id="KW-0472">Membrane</keyword>
<evidence type="ECO:0000313" key="2">
    <source>
        <dbReference type="EMBL" id="OAY52255.1"/>
    </source>
</evidence>
<proteinExistence type="predicted"/>
<dbReference type="EMBL" id="CM004390">
    <property type="protein sequence ID" value="OAY52255.1"/>
    <property type="molecule type" value="Genomic_DNA"/>
</dbReference>
<feature type="transmembrane region" description="Helical" evidence="1">
    <location>
        <begin position="12"/>
        <end position="40"/>
    </location>
</feature>